<evidence type="ECO:0000256" key="3">
    <source>
        <dbReference type="ARBA" id="ARBA00048983"/>
    </source>
</evidence>
<sequence length="134" mass="14897">MDSYATMSKPVIKVAALCGSLRKASFNRGLIRAAIEVSKKQITGLHVEFIDTSSLPMLNTDLEENGRFPAEVEEFRQKILESDCCFFASPDYNYSVTPLLKNALRVGRKGSRSCIGMRRRRKSAVPSPANRSVP</sequence>
<evidence type="ECO:0000256" key="2">
    <source>
        <dbReference type="ARBA" id="ARBA00047678"/>
    </source>
</evidence>
<accession>A0ABU6TJL7</accession>
<dbReference type="Pfam" id="PF03358">
    <property type="entry name" value="FMN_red"/>
    <property type="match status" value="1"/>
</dbReference>
<evidence type="ECO:0000313" key="6">
    <source>
        <dbReference type="Proteomes" id="UP001341840"/>
    </source>
</evidence>
<dbReference type="InterPro" id="IPR050712">
    <property type="entry name" value="NAD(P)H-dep_reductase"/>
</dbReference>
<evidence type="ECO:0000313" key="5">
    <source>
        <dbReference type="EMBL" id="MED6148956.1"/>
    </source>
</evidence>
<dbReference type="PANTHER" id="PTHR30543">
    <property type="entry name" value="CHROMATE REDUCTASE"/>
    <property type="match status" value="1"/>
</dbReference>
<comment type="caution">
    <text evidence="5">The sequence shown here is derived from an EMBL/GenBank/DDBJ whole genome shotgun (WGS) entry which is preliminary data.</text>
</comment>
<evidence type="ECO:0000259" key="4">
    <source>
        <dbReference type="Pfam" id="PF03358"/>
    </source>
</evidence>
<comment type="catalytic activity">
    <reaction evidence="2">
        <text>a quinone + NADH + H(+) = a quinol + NAD(+)</text>
        <dbReference type="Rhea" id="RHEA:46160"/>
        <dbReference type="ChEBI" id="CHEBI:15378"/>
        <dbReference type="ChEBI" id="CHEBI:24646"/>
        <dbReference type="ChEBI" id="CHEBI:57540"/>
        <dbReference type="ChEBI" id="CHEBI:57945"/>
        <dbReference type="ChEBI" id="CHEBI:132124"/>
        <dbReference type="EC" id="1.6.5.2"/>
    </reaction>
</comment>
<organism evidence="5 6">
    <name type="scientific">Stylosanthes scabra</name>
    <dbReference type="NCBI Taxonomy" id="79078"/>
    <lineage>
        <taxon>Eukaryota</taxon>
        <taxon>Viridiplantae</taxon>
        <taxon>Streptophyta</taxon>
        <taxon>Embryophyta</taxon>
        <taxon>Tracheophyta</taxon>
        <taxon>Spermatophyta</taxon>
        <taxon>Magnoliopsida</taxon>
        <taxon>eudicotyledons</taxon>
        <taxon>Gunneridae</taxon>
        <taxon>Pentapetalae</taxon>
        <taxon>rosids</taxon>
        <taxon>fabids</taxon>
        <taxon>Fabales</taxon>
        <taxon>Fabaceae</taxon>
        <taxon>Papilionoideae</taxon>
        <taxon>50 kb inversion clade</taxon>
        <taxon>dalbergioids sensu lato</taxon>
        <taxon>Dalbergieae</taxon>
        <taxon>Pterocarpus clade</taxon>
        <taxon>Stylosanthes</taxon>
    </lineage>
</organism>
<dbReference type="InterPro" id="IPR005025">
    <property type="entry name" value="FMN_Rdtase-like_dom"/>
</dbReference>
<comment type="catalytic activity">
    <reaction evidence="3">
        <text>a quinone + NADPH + H(+) = a quinol + NADP(+)</text>
        <dbReference type="Rhea" id="RHEA:46164"/>
        <dbReference type="ChEBI" id="CHEBI:15378"/>
        <dbReference type="ChEBI" id="CHEBI:24646"/>
        <dbReference type="ChEBI" id="CHEBI:57783"/>
        <dbReference type="ChEBI" id="CHEBI:58349"/>
        <dbReference type="ChEBI" id="CHEBI:132124"/>
        <dbReference type="EC" id="1.6.5.2"/>
    </reaction>
</comment>
<reference evidence="5 6" key="1">
    <citation type="journal article" date="2023" name="Plants (Basel)">
        <title>Bridging the Gap: Combining Genomics and Transcriptomics Approaches to Understand Stylosanthes scabra, an Orphan Legume from the Brazilian Caatinga.</title>
        <authorList>
            <person name="Ferreira-Neto J.R.C."/>
            <person name="da Silva M.D."/>
            <person name="Binneck E."/>
            <person name="de Melo N.F."/>
            <person name="da Silva R.H."/>
            <person name="de Melo A.L.T.M."/>
            <person name="Pandolfi V."/>
            <person name="Bustamante F.O."/>
            <person name="Brasileiro-Vidal A.C."/>
            <person name="Benko-Iseppon A.M."/>
        </authorList>
    </citation>
    <scope>NUCLEOTIDE SEQUENCE [LARGE SCALE GENOMIC DNA]</scope>
    <source>
        <tissue evidence="5">Leaves</tissue>
    </source>
</reference>
<evidence type="ECO:0000256" key="1">
    <source>
        <dbReference type="ARBA" id="ARBA00012648"/>
    </source>
</evidence>
<feature type="domain" description="NADPH-dependent FMN reductase-like" evidence="4">
    <location>
        <begin position="12"/>
        <end position="104"/>
    </location>
</feature>
<dbReference type="EC" id="1.6.5.2" evidence="1"/>
<keyword evidence="6" id="KW-1185">Reference proteome</keyword>
<protein>
    <recommendedName>
        <fullName evidence="1">NAD(P)H dehydrogenase (quinone)</fullName>
        <ecNumber evidence="1">1.6.5.2</ecNumber>
    </recommendedName>
</protein>
<dbReference type="EMBL" id="JASCZI010091099">
    <property type="protein sequence ID" value="MED6148956.1"/>
    <property type="molecule type" value="Genomic_DNA"/>
</dbReference>
<gene>
    <name evidence="5" type="ORF">PIB30_057830</name>
</gene>
<dbReference type="InterPro" id="IPR029039">
    <property type="entry name" value="Flavoprotein-like_sf"/>
</dbReference>
<proteinExistence type="predicted"/>
<name>A0ABU6TJL7_9FABA</name>
<dbReference type="Proteomes" id="UP001341840">
    <property type="component" value="Unassembled WGS sequence"/>
</dbReference>
<dbReference type="PANTHER" id="PTHR30543:SF21">
    <property type="entry name" value="NAD(P)H-DEPENDENT FMN REDUCTASE LOT6"/>
    <property type="match status" value="1"/>
</dbReference>
<dbReference type="Gene3D" id="3.40.50.360">
    <property type="match status" value="1"/>
</dbReference>
<dbReference type="SUPFAM" id="SSF52218">
    <property type="entry name" value="Flavoproteins"/>
    <property type="match status" value="1"/>
</dbReference>